<evidence type="ECO:0000256" key="7">
    <source>
        <dbReference type="ARBA" id="ARBA00022777"/>
    </source>
</evidence>
<dbReference type="Pfam" id="PF22973">
    <property type="entry name" value="GWD1_pHisD"/>
    <property type="match status" value="1"/>
</dbReference>
<gene>
    <name evidence="13" type="primary">PWD1</name>
    <name evidence="13" type="ORF">MICPUCDRAFT_69641</name>
</gene>
<dbReference type="GeneID" id="9684675"/>
<feature type="domain" description="Alpha-glucan water dikinase phosphohistidine-like" evidence="12">
    <location>
        <begin position="483"/>
        <end position="587"/>
    </location>
</feature>
<keyword evidence="8" id="KW-0067">ATP-binding</keyword>
<dbReference type="GO" id="GO:0046872">
    <property type="term" value="F:metal ion binding"/>
    <property type="evidence" value="ECO:0007669"/>
    <property type="project" value="UniProtKB-KW"/>
</dbReference>
<dbReference type="InterPro" id="IPR002192">
    <property type="entry name" value="PPDK_AMP/ATP-bd"/>
</dbReference>
<name>C1MUQ2_MICPC</name>
<feature type="domain" description="Pyruvate phosphate dikinase AMP/ATP-binding" evidence="11">
    <location>
        <begin position="655"/>
        <end position="974"/>
    </location>
</feature>
<dbReference type="AlphaFoldDB" id="C1MUQ2"/>
<keyword evidence="7" id="KW-0418">Kinase</keyword>
<evidence type="ECO:0000256" key="2">
    <source>
        <dbReference type="ARBA" id="ARBA00007837"/>
    </source>
</evidence>
<evidence type="ECO:0000256" key="5">
    <source>
        <dbReference type="ARBA" id="ARBA00022723"/>
    </source>
</evidence>
<dbReference type="PANTHER" id="PTHR47453">
    <property type="entry name" value="PHOSPHOGLUCAN, WATER DIKINASE, CHLOROPLASTIC"/>
    <property type="match status" value="1"/>
</dbReference>
<evidence type="ECO:0000256" key="6">
    <source>
        <dbReference type="ARBA" id="ARBA00022741"/>
    </source>
</evidence>
<dbReference type="EMBL" id="GG663740">
    <property type="protein sequence ID" value="EEH56668.1"/>
    <property type="molecule type" value="Genomic_DNA"/>
</dbReference>
<dbReference type="eggNOG" id="ENOG502QS3J">
    <property type="taxonomic scope" value="Eukaryota"/>
</dbReference>
<keyword evidence="9" id="KW-0460">Magnesium</keyword>
<keyword evidence="5" id="KW-0479">Metal-binding</keyword>
<keyword evidence="14" id="KW-1185">Reference proteome</keyword>
<accession>C1MUQ2</accession>
<evidence type="ECO:0000259" key="11">
    <source>
        <dbReference type="Pfam" id="PF01326"/>
    </source>
</evidence>
<reference evidence="13 14" key="1">
    <citation type="journal article" date="2009" name="Science">
        <title>Green evolution and dynamic adaptations revealed by genomes of the marine picoeukaryotes Micromonas.</title>
        <authorList>
            <person name="Worden A.Z."/>
            <person name="Lee J.H."/>
            <person name="Mock T."/>
            <person name="Rouze P."/>
            <person name="Simmons M.P."/>
            <person name="Aerts A.L."/>
            <person name="Allen A.E."/>
            <person name="Cuvelier M.L."/>
            <person name="Derelle E."/>
            <person name="Everett M.V."/>
            <person name="Foulon E."/>
            <person name="Grimwood J."/>
            <person name="Gundlach H."/>
            <person name="Henrissat B."/>
            <person name="Napoli C."/>
            <person name="McDonald S.M."/>
            <person name="Parker M.S."/>
            <person name="Rombauts S."/>
            <person name="Salamov A."/>
            <person name="Von Dassow P."/>
            <person name="Badger J.H."/>
            <person name="Coutinho P.M."/>
            <person name="Demir E."/>
            <person name="Dubchak I."/>
            <person name="Gentemann C."/>
            <person name="Eikrem W."/>
            <person name="Gready J.E."/>
            <person name="John U."/>
            <person name="Lanier W."/>
            <person name="Lindquist E.A."/>
            <person name="Lucas S."/>
            <person name="Mayer K.F."/>
            <person name="Moreau H."/>
            <person name="Not F."/>
            <person name="Otillar R."/>
            <person name="Panaud O."/>
            <person name="Pangilinan J."/>
            <person name="Paulsen I."/>
            <person name="Piegu B."/>
            <person name="Poliakov A."/>
            <person name="Robbens S."/>
            <person name="Schmutz J."/>
            <person name="Toulza E."/>
            <person name="Wyss T."/>
            <person name="Zelensky A."/>
            <person name="Zhou K."/>
            <person name="Armbrust E.V."/>
            <person name="Bhattacharya D."/>
            <person name="Goodenough U.W."/>
            <person name="Van de Peer Y."/>
            <person name="Grigoriev I.V."/>
        </authorList>
    </citation>
    <scope>NUCLEOTIDE SEQUENCE [LARGE SCALE GENOMIC DNA]</scope>
    <source>
        <strain evidence="13 14">CCMP1545</strain>
    </source>
</reference>
<comment type="subunit">
    <text evidence="3">Homodimer.</text>
</comment>
<protein>
    <submittedName>
        <fullName evidence="13">Predicted protein</fullName>
    </submittedName>
</protein>
<keyword evidence="10" id="KW-0119">Carbohydrate metabolism</keyword>
<evidence type="ECO:0000313" key="14">
    <source>
        <dbReference type="Proteomes" id="UP000001876"/>
    </source>
</evidence>
<evidence type="ECO:0000256" key="4">
    <source>
        <dbReference type="ARBA" id="ARBA00022679"/>
    </source>
</evidence>
<keyword evidence="4" id="KW-0808">Transferase</keyword>
<comment type="cofactor">
    <cofactor evidence="1">
        <name>Mg(2+)</name>
        <dbReference type="ChEBI" id="CHEBI:18420"/>
    </cofactor>
</comment>
<dbReference type="Gene3D" id="3.30.470.20">
    <property type="entry name" value="ATP-grasp fold, B domain"/>
    <property type="match status" value="1"/>
</dbReference>
<organism evidence="14">
    <name type="scientific">Micromonas pusilla (strain CCMP1545)</name>
    <name type="common">Picoplanktonic green alga</name>
    <dbReference type="NCBI Taxonomy" id="564608"/>
    <lineage>
        <taxon>Eukaryota</taxon>
        <taxon>Viridiplantae</taxon>
        <taxon>Chlorophyta</taxon>
        <taxon>Mamiellophyceae</taxon>
        <taxon>Mamiellales</taxon>
        <taxon>Mamiellaceae</taxon>
        <taxon>Micromonas</taxon>
    </lineage>
</organism>
<evidence type="ECO:0000256" key="1">
    <source>
        <dbReference type="ARBA" id="ARBA00001946"/>
    </source>
</evidence>
<dbReference type="Proteomes" id="UP000001876">
    <property type="component" value="Unassembled WGS sequence"/>
</dbReference>
<dbReference type="RefSeq" id="XP_003059536.1">
    <property type="nucleotide sequence ID" value="XM_003059490.1"/>
</dbReference>
<dbReference type="Gene3D" id="3.30.1490.20">
    <property type="entry name" value="ATP-grasp fold, A domain"/>
    <property type="match status" value="1"/>
</dbReference>
<proteinExistence type="inferred from homology"/>
<dbReference type="InterPro" id="IPR013815">
    <property type="entry name" value="ATP_grasp_subdomain_1"/>
</dbReference>
<dbReference type="InterPro" id="IPR054481">
    <property type="entry name" value="GWD1_pHisD"/>
</dbReference>
<evidence type="ECO:0000256" key="8">
    <source>
        <dbReference type="ARBA" id="ARBA00022840"/>
    </source>
</evidence>
<evidence type="ECO:0000256" key="10">
    <source>
        <dbReference type="ARBA" id="ARBA00023277"/>
    </source>
</evidence>
<dbReference type="OMA" id="FILMTRH"/>
<dbReference type="Pfam" id="PF01326">
    <property type="entry name" value="PPDK_N"/>
    <property type="match status" value="1"/>
</dbReference>
<dbReference type="OrthoDB" id="6123450at2759"/>
<dbReference type="KEGG" id="mpp:MICPUCDRAFT_69641"/>
<evidence type="ECO:0000313" key="13">
    <source>
        <dbReference type="EMBL" id="EEH56668.1"/>
    </source>
</evidence>
<sequence length="975" mass="102306">MALLSNWRGSAVELKGHREHNKDRHNQWNVDNLPDAARRIVEGDRDSPSWRQKLQALEGVLCFDDPGAMDMDALGYGAIYLFWVGVGAIACVEDGGHYRPNHHAKAAQHMYESIERVEKHHAGNGHVRALVRRLHPRLPAFTAEFTQQVPLTRIRDIAHGKGDRDGKCRDVRAEIKHTIQNKLHRCAGPEDLVATEAMLAKLTAPGTDYPEEFIEEFRIFHRELKDFFNASTVTDRLDKLQNEGPVPGEVSNACNAFVTAKYAVDALGANADGGVLLAALEDALVQLCAARRVIDREVTDGGLSSGSADQRQQWRLAEIGLEDYAFVLLSRGINALGAESDPPKSEMNGQEMRAALKFLAAASDACALSAGGGNGEEFAHIAHEANELATAGPDGTPPTGEDGALRVRAVAERARRAAEDYCALLSELFDGRAETLGSSLGIDRGTIEVFTEGQIRASVVFQSAKLASHLLRAARKATGEAGWDCLVPGEVVGAKLVPVRRLDPTDPAIAALTAANPAVLLVQAADGDEEVSTCGPGVAGILLCHALPHLSHLALRARQAKVPLVAIEDAGLVNHALSLQSAPGVKFVAQPSNISLDADEGGYVAPGGVGLGGVVDAAVAAAPAAALVADFGRAGHVLPLANLGQLPWDEGVGQCGSKATSCAVLSALALDPNAGFNAPPGAVIPFGSMEHAALAMGVGDRLKALIDRLEQVVNDPSETAAACVECQALVKQLRPSNEAMHALSQSFAPGAKVMVRSSGNAEDLAGLSAAGLYDSVSNVDPSRIDVLGQAVADVWASLYTPRAVGSRAAAGVGQRGAAMAVLVQQMLVPEVSFILMTRHPMTNDPNVAYAELALGHGETLASGSVRGTPWRVSMDRQNPGSAQVHAVSSFGSALVPDVDGDGTLKSATVNCASHWLTVDDQKRAQLAGRLVNAGGFIESRLGGNAGPGGSPLPQDVEGCLTPDGALWIVQARPQP</sequence>
<keyword evidence="6" id="KW-0547">Nucleotide-binding</keyword>
<evidence type="ECO:0000256" key="3">
    <source>
        <dbReference type="ARBA" id="ARBA00011738"/>
    </source>
</evidence>
<dbReference type="GO" id="GO:0005524">
    <property type="term" value="F:ATP binding"/>
    <property type="evidence" value="ECO:0007669"/>
    <property type="project" value="UniProtKB-KW"/>
</dbReference>
<evidence type="ECO:0000256" key="9">
    <source>
        <dbReference type="ARBA" id="ARBA00022842"/>
    </source>
</evidence>
<evidence type="ECO:0000259" key="12">
    <source>
        <dbReference type="Pfam" id="PF22973"/>
    </source>
</evidence>
<dbReference type="SUPFAM" id="SSF56059">
    <property type="entry name" value="Glutathione synthetase ATP-binding domain-like"/>
    <property type="match status" value="1"/>
</dbReference>
<dbReference type="PANTHER" id="PTHR47453:SF1">
    <property type="entry name" value="PHOSPHOGLUCAN, WATER DIKINASE, CHLOROPLASTIC"/>
    <property type="match status" value="1"/>
</dbReference>
<dbReference type="GO" id="GO:0016301">
    <property type="term" value="F:kinase activity"/>
    <property type="evidence" value="ECO:0007669"/>
    <property type="project" value="UniProtKB-KW"/>
</dbReference>
<comment type="similarity">
    <text evidence="2">Belongs to the PEP-utilizing enzyme family.</text>
</comment>